<evidence type="ECO:0000313" key="2">
    <source>
        <dbReference type="Proteomes" id="UP000199345"/>
    </source>
</evidence>
<organism evidence="1 2">
    <name type="scientific">Nitrosomonas marina</name>
    <dbReference type="NCBI Taxonomy" id="917"/>
    <lineage>
        <taxon>Bacteria</taxon>
        <taxon>Pseudomonadati</taxon>
        <taxon>Pseudomonadota</taxon>
        <taxon>Betaproteobacteria</taxon>
        <taxon>Nitrosomonadales</taxon>
        <taxon>Nitrosomonadaceae</taxon>
        <taxon>Nitrosomonas</taxon>
    </lineage>
</organism>
<name>A0A1I0AK43_9PROT</name>
<reference evidence="2" key="1">
    <citation type="submission" date="2016-10" db="EMBL/GenBank/DDBJ databases">
        <authorList>
            <person name="Varghese N."/>
            <person name="Submissions S."/>
        </authorList>
    </citation>
    <scope>NUCLEOTIDE SEQUENCE [LARGE SCALE GENOMIC DNA]</scope>
    <source>
        <strain evidence="2">Nm71</strain>
    </source>
</reference>
<dbReference type="AlphaFoldDB" id="A0A1I0AK43"/>
<dbReference type="Proteomes" id="UP000199345">
    <property type="component" value="Unassembled WGS sequence"/>
</dbReference>
<gene>
    <name evidence="1" type="ORF">SAMN05216326_10773</name>
</gene>
<keyword evidence="2" id="KW-1185">Reference proteome</keyword>
<evidence type="ECO:0000313" key="1">
    <source>
        <dbReference type="EMBL" id="SES94213.1"/>
    </source>
</evidence>
<sequence>MARALNLFHFDAKEHCSDAVCFRISFIYSFLYKNDQLNRLTPGYLSDQQMLH</sequence>
<protein>
    <submittedName>
        <fullName evidence="1">Uncharacterized protein</fullName>
    </submittedName>
</protein>
<proteinExistence type="predicted"/>
<dbReference type="EMBL" id="FOIA01000007">
    <property type="protein sequence ID" value="SES94213.1"/>
    <property type="molecule type" value="Genomic_DNA"/>
</dbReference>
<accession>A0A1I0AK43</accession>